<dbReference type="OrthoDB" id="9973045at2759"/>
<evidence type="ECO:0000313" key="1">
    <source>
        <dbReference type="EnsemblMetazoa" id="PPA36189.1"/>
    </source>
</evidence>
<reference evidence="1" key="2">
    <citation type="submission" date="2022-06" db="UniProtKB">
        <authorList>
            <consortium name="EnsemblMetazoa"/>
        </authorList>
    </citation>
    <scope>IDENTIFICATION</scope>
    <source>
        <strain evidence="1">PS312</strain>
    </source>
</reference>
<sequence length="191" mass="21595">MLLTYFLFLLVFPLTHAYNATLYSLAYLQGERMSFINTFCMNIPKEFLHYHGGVSSLAMPHGDCVALYDHENCGGLHMLLRPGVPWHDDLSEIAFENVARSLGPCDGIYVCPAERVEIERGTHCVGTVISIALIICAITSTVNAIMFMVSWQERKEAQKCLLLNTPLPMLPARLENDYETTFMDEPRMDRS</sequence>
<name>A0A2A6CX05_PRIPA</name>
<dbReference type="AlphaFoldDB" id="A0A2A6CX05"/>
<dbReference type="Proteomes" id="UP000005239">
    <property type="component" value="Unassembled WGS sequence"/>
</dbReference>
<protein>
    <submittedName>
        <fullName evidence="1">Uncharacterized protein</fullName>
    </submittedName>
</protein>
<accession>A0A8R1UQK2</accession>
<dbReference type="EnsemblMetazoa" id="PPA36189.1">
    <property type="protein sequence ID" value="PPA36189.1"/>
    <property type="gene ID" value="WBGene00274558"/>
</dbReference>
<organism evidence="1 2">
    <name type="scientific">Pristionchus pacificus</name>
    <name type="common">Parasitic nematode worm</name>
    <dbReference type="NCBI Taxonomy" id="54126"/>
    <lineage>
        <taxon>Eukaryota</taxon>
        <taxon>Metazoa</taxon>
        <taxon>Ecdysozoa</taxon>
        <taxon>Nematoda</taxon>
        <taxon>Chromadorea</taxon>
        <taxon>Rhabditida</taxon>
        <taxon>Rhabditina</taxon>
        <taxon>Diplogasteromorpha</taxon>
        <taxon>Diplogasteroidea</taxon>
        <taxon>Neodiplogasteridae</taxon>
        <taxon>Pristionchus</taxon>
    </lineage>
</organism>
<keyword evidence="2" id="KW-1185">Reference proteome</keyword>
<evidence type="ECO:0000313" key="2">
    <source>
        <dbReference type="Proteomes" id="UP000005239"/>
    </source>
</evidence>
<reference evidence="2" key="1">
    <citation type="journal article" date="2008" name="Nat. Genet.">
        <title>The Pristionchus pacificus genome provides a unique perspective on nematode lifestyle and parasitism.</title>
        <authorList>
            <person name="Dieterich C."/>
            <person name="Clifton S.W."/>
            <person name="Schuster L.N."/>
            <person name="Chinwalla A."/>
            <person name="Delehaunty K."/>
            <person name="Dinkelacker I."/>
            <person name="Fulton L."/>
            <person name="Fulton R."/>
            <person name="Godfrey J."/>
            <person name="Minx P."/>
            <person name="Mitreva M."/>
            <person name="Roeseler W."/>
            <person name="Tian H."/>
            <person name="Witte H."/>
            <person name="Yang S.P."/>
            <person name="Wilson R.K."/>
            <person name="Sommer R.J."/>
        </authorList>
    </citation>
    <scope>NUCLEOTIDE SEQUENCE [LARGE SCALE GENOMIC DNA]</scope>
    <source>
        <strain evidence="2">PS312</strain>
    </source>
</reference>
<dbReference type="SUPFAM" id="SSF49695">
    <property type="entry name" value="gamma-Crystallin-like"/>
    <property type="match status" value="1"/>
</dbReference>
<dbReference type="InterPro" id="IPR011024">
    <property type="entry name" value="G_crystallin-like"/>
</dbReference>
<gene>
    <name evidence="1" type="primary">WBGene00274558</name>
</gene>
<accession>A0A2A6CX05</accession>
<dbReference type="Gene3D" id="2.60.20.10">
    <property type="entry name" value="Crystallins"/>
    <property type="match status" value="1"/>
</dbReference>
<proteinExistence type="predicted"/>